<dbReference type="InterPro" id="IPR020449">
    <property type="entry name" value="Tscrpt_reg_AraC-type_HTH"/>
</dbReference>
<protein>
    <submittedName>
        <fullName evidence="5">AraC family transcriptional regulator</fullName>
    </submittedName>
</protein>
<organism evidence="5 6">
    <name type="scientific">Clostridium neuense</name>
    <dbReference type="NCBI Taxonomy" id="1728934"/>
    <lineage>
        <taxon>Bacteria</taxon>
        <taxon>Bacillati</taxon>
        <taxon>Bacillota</taxon>
        <taxon>Clostridia</taxon>
        <taxon>Eubacteriales</taxon>
        <taxon>Clostridiaceae</taxon>
        <taxon>Clostridium</taxon>
    </lineage>
</organism>
<evidence type="ECO:0000256" key="1">
    <source>
        <dbReference type="ARBA" id="ARBA00023015"/>
    </source>
</evidence>
<keyword evidence="6" id="KW-1185">Reference proteome</keyword>
<sequence>MKKSAENYFNKKMPDENFFVDIFEKNHYSVGTDLKTHWHEHLQFFYFTEGNAIIRCDSKKIEAFADDIILINSNELHSIENSCANLKYYVIRIDLSFLFSNQIDSCQTKFMTPLANNMILFENLIRNDPEFLKYINEIIREYFSKEIGFELAIKGCIFKLIVLLLRNYIAKIYTQKELNSKMTKLRQFSEALNYIENNYTKQITLNKLANLSHISTYHFCRLFKESTGENVTQYINNLRIKKAKVLLKQSNLNITEIALACGFNDANYFSRIFKVNTNTSPSAYKKQPH</sequence>
<dbReference type="PANTHER" id="PTHR43280">
    <property type="entry name" value="ARAC-FAMILY TRANSCRIPTIONAL REGULATOR"/>
    <property type="match status" value="1"/>
</dbReference>
<dbReference type="SUPFAM" id="SSF46689">
    <property type="entry name" value="Homeodomain-like"/>
    <property type="match status" value="2"/>
</dbReference>
<keyword evidence="3" id="KW-0804">Transcription</keyword>
<dbReference type="RefSeq" id="WP_406789514.1">
    <property type="nucleotide sequence ID" value="NZ_JBJIAA010000021.1"/>
</dbReference>
<accession>A0ABW8TKH9</accession>
<dbReference type="CDD" id="cd02208">
    <property type="entry name" value="cupin_RmlC-like"/>
    <property type="match status" value="1"/>
</dbReference>
<dbReference type="PRINTS" id="PR00032">
    <property type="entry name" value="HTHARAC"/>
</dbReference>
<dbReference type="Proteomes" id="UP001623592">
    <property type="component" value="Unassembled WGS sequence"/>
</dbReference>
<gene>
    <name evidence="5" type="ORF">ACJDT4_20830</name>
</gene>
<evidence type="ECO:0000256" key="3">
    <source>
        <dbReference type="ARBA" id="ARBA00023163"/>
    </source>
</evidence>
<dbReference type="Gene3D" id="2.60.120.10">
    <property type="entry name" value="Jelly Rolls"/>
    <property type="match status" value="1"/>
</dbReference>
<keyword evidence="1" id="KW-0805">Transcription regulation</keyword>
<dbReference type="EMBL" id="JBJIAA010000021">
    <property type="protein sequence ID" value="MFL0252857.1"/>
    <property type="molecule type" value="Genomic_DNA"/>
</dbReference>
<dbReference type="SUPFAM" id="SSF51215">
    <property type="entry name" value="Regulatory protein AraC"/>
    <property type="match status" value="1"/>
</dbReference>
<comment type="caution">
    <text evidence="5">The sequence shown here is derived from an EMBL/GenBank/DDBJ whole genome shotgun (WGS) entry which is preliminary data.</text>
</comment>
<keyword evidence="2" id="KW-0238">DNA-binding</keyword>
<dbReference type="InterPro" id="IPR003313">
    <property type="entry name" value="AraC-bd"/>
</dbReference>
<proteinExistence type="predicted"/>
<feature type="domain" description="HTH araC/xylS-type" evidence="4">
    <location>
        <begin position="189"/>
        <end position="287"/>
    </location>
</feature>
<name>A0ABW8TKH9_9CLOT</name>
<evidence type="ECO:0000313" key="5">
    <source>
        <dbReference type="EMBL" id="MFL0252857.1"/>
    </source>
</evidence>
<dbReference type="InterPro" id="IPR037923">
    <property type="entry name" value="HTH-like"/>
</dbReference>
<dbReference type="PROSITE" id="PS01124">
    <property type="entry name" value="HTH_ARAC_FAMILY_2"/>
    <property type="match status" value="1"/>
</dbReference>
<dbReference type="InterPro" id="IPR014710">
    <property type="entry name" value="RmlC-like_jellyroll"/>
</dbReference>
<evidence type="ECO:0000313" key="6">
    <source>
        <dbReference type="Proteomes" id="UP001623592"/>
    </source>
</evidence>
<dbReference type="Gene3D" id="1.10.10.60">
    <property type="entry name" value="Homeodomain-like"/>
    <property type="match status" value="2"/>
</dbReference>
<reference evidence="5 6" key="1">
    <citation type="submission" date="2024-11" db="EMBL/GenBank/DDBJ databases">
        <authorList>
            <person name="Heng Y.C."/>
            <person name="Lim A.C.H."/>
            <person name="Lee J.K.Y."/>
            <person name="Kittelmann S."/>
        </authorList>
    </citation>
    <scope>NUCLEOTIDE SEQUENCE [LARGE SCALE GENOMIC DNA]</scope>
    <source>
        <strain evidence="5 6">WILCCON 0114</strain>
    </source>
</reference>
<evidence type="ECO:0000256" key="2">
    <source>
        <dbReference type="ARBA" id="ARBA00023125"/>
    </source>
</evidence>
<dbReference type="SMART" id="SM00342">
    <property type="entry name" value="HTH_ARAC"/>
    <property type="match status" value="1"/>
</dbReference>
<dbReference type="InterPro" id="IPR018060">
    <property type="entry name" value="HTH_AraC"/>
</dbReference>
<dbReference type="Pfam" id="PF02311">
    <property type="entry name" value="AraC_binding"/>
    <property type="match status" value="1"/>
</dbReference>
<evidence type="ECO:0000259" key="4">
    <source>
        <dbReference type="PROSITE" id="PS01124"/>
    </source>
</evidence>
<dbReference type="InterPro" id="IPR009057">
    <property type="entry name" value="Homeodomain-like_sf"/>
</dbReference>
<dbReference type="PANTHER" id="PTHR43280:SF28">
    <property type="entry name" value="HTH-TYPE TRANSCRIPTIONAL ACTIVATOR RHAS"/>
    <property type="match status" value="1"/>
</dbReference>
<dbReference type="Pfam" id="PF12833">
    <property type="entry name" value="HTH_18"/>
    <property type="match status" value="1"/>
</dbReference>